<dbReference type="STRING" id="1640674.SAMN05216323_10212"/>
<evidence type="ECO:0000313" key="1">
    <source>
        <dbReference type="EMBL" id="SDC20249.1"/>
    </source>
</evidence>
<proteinExistence type="predicted"/>
<dbReference type="RefSeq" id="WP_092437412.1">
    <property type="nucleotide sequence ID" value="NZ_FMYP01000021.1"/>
</dbReference>
<protein>
    <submittedName>
        <fullName evidence="1">Uncharacterized protein</fullName>
    </submittedName>
</protein>
<dbReference type="EMBL" id="FMYP01000021">
    <property type="protein sequence ID" value="SDC20249.1"/>
    <property type="molecule type" value="Genomic_DNA"/>
</dbReference>
<name>A0A1G6JND7_9BACT</name>
<dbReference type="Proteomes" id="UP000199452">
    <property type="component" value="Unassembled WGS sequence"/>
</dbReference>
<dbReference type="AlphaFoldDB" id="A0A1G6JND7"/>
<accession>A0A1G6JND7</accession>
<evidence type="ECO:0000313" key="2">
    <source>
        <dbReference type="Proteomes" id="UP000199452"/>
    </source>
</evidence>
<keyword evidence="2" id="KW-1185">Reference proteome</keyword>
<reference evidence="1 2" key="1">
    <citation type="submission" date="2016-09" db="EMBL/GenBank/DDBJ databases">
        <authorList>
            <person name="Capua I."/>
            <person name="De Benedictis P."/>
            <person name="Joannis T."/>
            <person name="Lombin L.H."/>
            <person name="Cattoli G."/>
        </authorList>
    </citation>
    <scope>NUCLEOTIDE SEQUENCE [LARGE SCALE GENOMIC DNA]</scope>
    <source>
        <strain evidence="1 2">A7P-90m</strain>
    </source>
</reference>
<sequence>MVLTYRSLAKSYPLACQAIVDYGHKHYLLFEAALEEYLESEGISVEVDSIRDKLRSNKIVGYSFILHLKATVESVDPTDIQDDKRYTRDIYAWQEGIRKSLRLMEDRLSLIQDTQGTATIVKTALITR</sequence>
<gene>
    <name evidence="1" type="ORF">SAMN05216323_10212</name>
</gene>
<organism evidence="1 2">
    <name type="scientific">Williamwhitmania taraxaci</name>
    <dbReference type="NCBI Taxonomy" id="1640674"/>
    <lineage>
        <taxon>Bacteria</taxon>
        <taxon>Pseudomonadati</taxon>
        <taxon>Bacteroidota</taxon>
        <taxon>Bacteroidia</taxon>
        <taxon>Bacteroidales</taxon>
        <taxon>Williamwhitmaniaceae</taxon>
        <taxon>Williamwhitmania</taxon>
    </lineage>
</organism>